<dbReference type="InterPro" id="IPR036116">
    <property type="entry name" value="FN3_sf"/>
</dbReference>
<dbReference type="SUPFAM" id="SSF49265">
    <property type="entry name" value="Fibronectin type III"/>
    <property type="match status" value="1"/>
</dbReference>
<dbReference type="PROSITE" id="PS51257">
    <property type="entry name" value="PROKAR_LIPOPROTEIN"/>
    <property type="match status" value="1"/>
</dbReference>
<dbReference type="InParanoid" id="F5Y766"/>
<evidence type="ECO:0000259" key="2">
    <source>
        <dbReference type="PROSITE" id="PS50853"/>
    </source>
</evidence>
<keyword evidence="1" id="KW-0732">Signal</keyword>
<feature type="chain" id="PRO_5003335023" evidence="1">
    <location>
        <begin position="26"/>
        <end position="1100"/>
    </location>
</feature>
<dbReference type="InterPro" id="IPR003961">
    <property type="entry name" value="FN3_dom"/>
</dbReference>
<gene>
    <name evidence="3" type="ordered locus">TREAZ_1127</name>
</gene>
<dbReference type="PROSITE" id="PS50853">
    <property type="entry name" value="FN3"/>
    <property type="match status" value="1"/>
</dbReference>
<name>F5Y766_LEAAZ</name>
<sequence length="1100" mass="115018">MHKRWFIPILVVAALAALIFSSCSSDGGGSTPASASIDEVYLDGIVIPAHGGIPFTKTDLEAVVTSYTVSRVQWVEKGSDGGYAAFTGNFEVLHEYKATITLSTASNFHFIDTLTNVSLDKGTPSNLKVASGGKTLTFDVVFAKIPYRIALTAVSENSNSTTSIKIETSPAITDLVINDVIINQGGNDIITPSAGFNVTSSTPSAGIYFLPVTVKSELPAGTYSITVTIERANYIFVYSSSETVGIVKDNGPPRINTVGISGLEAPVAGQSPVAMVGVSDPGAYLVSSFAWRLKNGGANHTGPFVLNTEYEAVIALTAVSLYEFPNNPADITVNIGDIQGTKAVTILDTQHLTLVVGFGPASSALVYVNLTRDGAAGSSSTSYIDIQTTPYISNLTTAKIDIDFGVTGAQKQLYSDIAKSPAGENIWRQSITFPTAAGSASGTITVQLDLGEGSQIYYTPQDGVIGIFYKAGVNSIIQQSPVTITGVTAPSAGGSPTLSGLAGVESSFGVKGLIYRKVGETSQVTGEFAGNTDYEAYITLEANTSYKFDAASKARPVIKLKGSNDTFYTVTAWTETKPANTLTGDGNEISFTVPFARTGTKPLKHITAVTIGGVSAPVVGGAPDTTIIPGSSEYTISNINWQGAGGAALASGGTYDGKFKGDSSYVLEITLTAAAGYCFQEAFTPQILDEGTAAPVPALGSEASNIVLKVTFPTNTGFLTSAPVTFSTHFQMGRHTTGNASSTQTGDGALTWSTDTPSAITINPSTGAITALSADDNITVSYLSQNKIFRAEAGLIVNPNVLQTLNLDYGVTEFQGFAGEQSAEPSIDEPVGSYTREYSVSDTTKATIAGNGKLTIVDTGTVTVSLALIDSDDLVAYRAIPAQITVTKWTPLAVPALNGVGRNTKVSLSWTKPTGNPATIARITGYEIAYNNITTSGSEQTLAVTGADVLTVDVNSLANSDVYSFKIRAVYGKPAGEERSAYTPAASTYTPKANGKDIQVNFDAPGDSAQNLNYQDNEDGTFTVAISDTTYVTDVVWRRSIVGNPPEQVLFDNSGAVTGMTYSITLDADEFDADVTNYIMISAKTSGADWSSAVSFTVTK</sequence>
<proteinExistence type="predicted"/>
<evidence type="ECO:0000256" key="1">
    <source>
        <dbReference type="SAM" id="SignalP"/>
    </source>
</evidence>
<feature type="domain" description="Fibronectin type-III" evidence="2">
    <location>
        <begin position="890"/>
        <end position="993"/>
    </location>
</feature>
<dbReference type="Pfam" id="PF00041">
    <property type="entry name" value="fn3"/>
    <property type="match status" value="1"/>
</dbReference>
<dbReference type="RefSeq" id="WP_015710862.1">
    <property type="nucleotide sequence ID" value="NC_015577.1"/>
</dbReference>
<evidence type="ECO:0000313" key="4">
    <source>
        <dbReference type="Proteomes" id="UP000009222"/>
    </source>
</evidence>
<feature type="signal peptide" evidence="1">
    <location>
        <begin position="1"/>
        <end position="25"/>
    </location>
</feature>
<dbReference type="InterPro" id="IPR013783">
    <property type="entry name" value="Ig-like_fold"/>
</dbReference>
<dbReference type="Gene3D" id="2.60.40.10">
    <property type="entry name" value="Immunoglobulins"/>
    <property type="match status" value="1"/>
</dbReference>
<protein>
    <submittedName>
        <fullName evidence="3">Fibronectin type III domain protein</fullName>
    </submittedName>
</protein>
<reference evidence="3 4" key="2">
    <citation type="journal article" date="2011" name="ISME J.">
        <title>RNA-seq reveals cooperative metabolic interactions between two termite-gut spirochete species in co-culture.</title>
        <authorList>
            <person name="Rosenthal A.Z."/>
            <person name="Matson E.G."/>
            <person name="Eldar A."/>
            <person name="Leadbetter J.R."/>
        </authorList>
    </citation>
    <scope>NUCLEOTIDE SEQUENCE [LARGE SCALE GENOMIC DNA]</scope>
    <source>
        <strain evidence="4">ATCC BAA-888 / DSM 13862 / ZAS-9</strain>
    </source>
</reference>
<dbReference type="HOGENOM" id="CLU_283267_0_0_12"/>
<evidence type="ECO:0000313" key="3">
    <source>
        <dbReference type="EMBL" id="AEF82223.1"/>
    </source>
</evidence>
<keyword evidence="4" id="KW-1185">Reference proteome</keyword>
<dbReference type="Proteomes" id="UP000009222">
    <property type="component" value="Chromosome"/>
</dbReference>
<dbReference type="EMBL" id="CP001841">
    <property type="protein sequence ID" value="AEF82223.1"/>
    <property type="molecule type" value="Genomic_DNA"/>
</dbReference>
<dbReference type="STRING" id="545695.TREAZ_1127"/>
<dbReference type="AlphaFoldDB" id="F5Y766"/>
<dbReference type="CDD" id="cd00063">
    <property type="entry name" value="FN3"/>
    <property type="match status" value="1"/>
</dbReference>
<organism evidence="3 4">
    <name type="scientific">Leadbettera azotonutricia (strain ATCC BAA-888 / DSM 13862 / ZAS-9)</name>
    <name type="common">Treponema azotonutricium</name>
    <dbReference type="NCBI Taxonomy" id="545695"/>
    <lineage>
        <taxon>Bacteria</taxon>
        <taxon>Pseudomonadati</taxon>
        <taxon>Spirochaetota</taxon>
        <taxon>Spirochaetia</taxon>
        <taxon>Spirochaetales</taxon>
        <taxon>Breznakiellaceae</taxon>
        <taxon>Leadbettera</taxon>
    </lineage>
</organism>
<reference evidence="4" key="1">
    <citation type="submission" date="2009-12" db="EMBL/GenBank/DDBJ databases">
        <title>Complete sequence of Treponema azotonutricium strain ZAS-9.</title>
        <authorList>
            <person name="Tetu S.G."/>
            <person name="Matson E."/>
            <person name="Ren Q."/>
            <person name="Seshadri R."/>
            <person name="Elbourne L."/>
            <person name="Hassan K.A."/>
            <person name="Durkin A."/>
            <person name="Radune D."/>
            <person name="Mohamoud Y."/>
            <person name="Shay R."/>
            <person name="Jin S."/>
            <person name="Zhang X."/>
            <person name="Lucey K."/>
            <person name="Ballor N.R."/>
            <person name="Ottesen E."/>
            <person name="Rosenthal R."/>
            <person name="Allen A."/>
            <person name="Leadbetter J.R."/>
            <person name="Paulsen I.T."/>
        </authorList>
    </citation>
    <scope>NUCLEOTIDE SEQUENCE [LARGE SCALE GENOMIC DNA]</scope>
    <source>
        <strain evidence="4">ATCC BAA-888 / DSM 13862 / ZAS-9</strain>
    </source>
</reference>
<dbReference type="KEGG" id="taz:TREAZ_1127"/>
<accession>F5Y766</accession>